<dbReference type="Proteomes" id="UP001162060">
    <property type="component" value="Unassembled WGS sequence"/>
</dbReference>
<dbReference type="InterPro" id="IPR005162">
    <property type="entry name" value="Retrotrans_gag_dom"/>
</dbReference>
<sequence length="350" mass="39852">MDPDESFGMQRMSLGPTGAAMLKNRLDPANNGIRSTQIPASQNANTVETSQLQTYSKAAMDKFIRDREEQVSNYPIVPDVEMDSVDSYRDRPGEHESERRGPYDLRRPQVATAGTAPTGGFSAQRIRLSVMADLKEFSGRDQDEERARGWFNKMKTAFLRDQAPDHEKCLVFGELLTGPARSWYSQLSRSTRDDWKSLSEGFRVRYGGYGMSAERQYYHARKRPNETPLEYLDRLNVAGMRAKVAFRDGSPASRREHVEHLIDTLDDRELAKQLTLLRVHDANTMKGTLRAYQRMSFRQNKDPNDSNKYRSRSATTPAQVYSNTPRMVKAIRAESEERDSGSSSDDADEE</sequence>
<dbReference type="AlphaFoldDB" id="A0AAV1UZ76"/>
<gene>
    <name evidence="3" type="ORF">PM001_LOCUS25159</name>
</gene>
<evidence type="ECO:0000313" key="4">
    <source>
        <dbReference type="Proteomes" id="UP001162060"/>
    </source>
</evidence>
<comment type="caution">
    <text evidence="3">The sequence shown here is derived from an EMBL/GenBank/DDBJ whole genome shotgun (WGS) entry which is preliminary data.</text>
</comment>
<feature type="compositionally biased region" description="Polar residues" evidence="1">
    <location>
        <begin position="312"/>
        <end position="325"/>
    </location>
</feature>
<protein>
    <recommendedName>
        <fullName evidence="2">Retrotransposon gag domain-containing protein</fullName>
    </recommendedName>
</protein>
<feature type="compositionally biased region" description="Basic and acidic residues" evidence="1">
    <location>
        <begin position="299"/>
        <end position="308"/>
    </location>
</feature>
<reference evidence="3" key="1">
    <citation type="submission" date="2024-01" db="EMBL/GenBank/DDBJ databases">
        <authorList>
            <person name="Webb A."/>
        </authorList>
    </citation>
    <scope>NUCLEOTIDE SEQUENCE</scope>
    <source>
        <strain evidence="3">Pm1</strain>
    </source>
</reference>
<evidence type="ECO:0000259" key="2">
    <source>
        <dbReference type="Pfam" id="PF03732"/>
    </source>
</evidence>
<evidence type="ECO:0000313" key="3">
    <source>
        <dbReference type="EMBL" id="CAK7940009.1"/>
    </source>
</evidence>
<dbReference type="Pfam" id="PF03732">
    <property type="entry name" value="Retrotrans_gag"/>
    <property type="match status" value="1"/>
</dbReference>
<name>A0AAV1UZ76_9STRA</name>
<feature type="domain" description="Retrotransposon gag" evidence="2">
    <location>
        <begin position="173"/>
        <end position="240"/>
    </location>
</feature>
<feature type="region of interest" description="Disordered" evidence="1">
    <location>
        <begin position="296"/>
        <end position="326"/>
    </location>
</feature>
<evidence type="ECO:0000256" key="1">
    <source>
        <dbReference type="SAM" id="MobiDB-lite"/>
    </source>
</evidence>
<feature type="region of interest" description="Disordered" evidence="1">
    <location>
        <begin position="74"/>
        <end position="119"/>
    </location>
</feature>
<organism evidence="3 4">
    <name type="scientific">Peronospora matthiolae</name>
    <dbReference type="NCBI Taxonomy" id="2874970"/>
    <lineage>
        <taxon>Eukaryota</taxon>
        <taxon>Sar</taxon>
        <taxon>Stramenopiles</taxon>
        <taxon>Oomycota</taxon>
        <taxon>Peronosporomycetes</taxon>
        <taxon>Peronosporales</taxon>
        <taxon>Peronosporaceae</taxon>
        <taxon>Peronospora</taxon>
    </lineage>
</organism>
<accession>A0AAV1UZ76</accession>
<feature type="compositionally biased region" description="Polar residues" evidence="1">
    <location>
        <begin position="32"/>
        <end position="49"/>
    </location>
</feature>
<feature type="region of interest" description="Disordered" evidence="1">
    <location>
        <begin position="21"/>
        <end position="49"/>
    </location>
</feature>
<dbReference type="EMBL" id="CAKLBY020000253">
    <property type="protein sequence ID" value="CAK7940009.1"/>
    <property type="molecule type" value="Genomic_DNA"/>
</dbReference>
<feature type="compositionally biased region" description="Basic and acidic residues" evidence="1">
    <location>
        <begin position="86"/>
        <end position="107"/>
    </location>
</feature>
<proteinExistence type="predicted"/>